<keyword evidence="3 4" id="KW-0408">Iron</keyword>
<dbReference type="SUPFAM" id="SSF46626">
    <property type="entry name" value="Cytochrome c"/>
    <property type="match status" value="1"/>
</dbReference>
<evidence type="ECO:0000256" key="2">
    <source>
        <dbReference type="ARBA" id="ARBA00022723"/>
    </source>
</evidence>
<keyword evidence="2 4" id="KW-0479">Metal-binding</keyword>
<accession>A0A2T2YP28</accession>
<dbReference type="GO" id="GO:0009055">
    <property type="term" value="F:electron transfer activity"/>
    <property type="evidence" value="ECO:0007669"/>
    <property type="project" value="InterPro"/>
</dbReference>
<feature type="domain" description="Cytochrome c" evidence="5">
    <location>
        <begin position="88"/>
        <end position="178"/>
    </location>
</feature>
<evidence type="ECO:0000313" key="6">
    <source>
        <dbReference type="EMBL" id="PSR57274.1"/>
    </source>
</evidence>
<dbReference type="EMBL" id="PYFT01000001">
    <property type="protein sequence ID" value="PSR57274.1"/>
    <property type="molecule type" value="Genomic_DNA"/>
</dbReference>
<name>A0A2T2YP28_9BACT</name>
<keyword evidence="1 4" id="KW-0349">Heme</keyword>
<dbReference type="Gene3D" id="1.10.760.10">
    <property type="entry name" value="Cytochrome c-like domain"/>
    <property type="match status" value="1"/>
</dbReference>
<dbReference type="InterPro" id="IPR051459">
    <property type="entry name" value="Cytochrome_c-type_DH"/>
</dbReference>
<organism evidence="6 7">
    <name type="scientific">Adhaeribacter arboris</name>
    <dbReference type="NCBI Taxonomy" id="2072846"/>
    <lineage>
        <taxon>Bacteria</taxon>
        <taxon>Pseudomonadati</taxon>
        <taxon>Bacteroidota</taxon>
        <taxon>Cytophagia</taxon>
        <taxon>Cytophagales</taxon>
        <taxon>Hymenobacteraceae</taxon>
        <taxon>Adhaeribacter</taxon>
    </lineage>
</organism>
<dbReference type="PROSITE" id="PS51007">
    <property type="entry name" value="CYTC"/>
    <property type="match status" value="1"/>
</dbReference>
<reference evidence="6 7" key="1">
    <citation type="submission" date="2018-03" db="EMBL/GenBank/DDBJ databases">
        <title>Adhaeribacter sp. HMF7605 Genome sequencing and assembly.</title>
        <authorList>
            <person name="Kang H."/>
            <person name="Kang J."/>
            <person name="Cha I."/>
            <person name="Kim H."/>
            <person name="Joh K."/>
        </authorList>
    </citation>
    <scope>NUCLEOTIDE SEQUENCE [LARGE SCALE GENOMIC DNA]</scope>
    <source>
        <strain evidence="6 7">HMF7605</strain>
    </source>
</reference>
<dbReference type="InterPro" id="IPR009056">
    <property type="entry name" value="Cyt_c-like_dom"/>
</dbReference>
<dbReference type="PROSITE" id="PS51257">
    <property type="entry name" value="PROKAR_LIPOPROTEIN"/>
    <property type="match status" value="1"/>
</dbReference>
<evidence type="ECO:0000313" key="7">
    <source>
        <dbReference type="Proteomes" id="UP000240357"/>
    </source>
</evidence>
<dbReference type="InterPro" id="IPR036909">
    <property type="entry name" value="Cyt_c-like_dom_sf"/>
</dbReference>
<dbReference type="Pfam" id="PF13442">
    <property type="entry name" value="Cytochrome_CBB3"/>
    <property type="match status" value="1"/>
</dbReference>
<protein>
    <submittedName>
        <fullName evidence="6">Sulfite oxidase</fullName>
    </submittedName>
</protein>
<evidence type="ECO:0000256" key="4">
    <source>
        <dbReference type="PROSITE-ProRule" id="PRU00433"/>
    </source>
</evidence>
<proteinExistence type="predicted"/>
<dbReference type="RefSeq" id="WP_106933445.1">
    <property type="nucleotide sequence ID" value="NZ_PYFT01000001.1"/>
</dbReference>
<dbReference type="PANTHER" id="PTHR35008:SF8">
    <property type="entry name" value="ALCOHOL DEHYDROGENASE CYTOCHROME C SUBUNIT"/>
    <property type="match status" value="1"/>
</dbReference>
<dbReference type="AlphaFoldDB" id="A0A2T2YP28"/>
<comment type="caution">
    <text evidence="6">The sequence shown here is derived from an EMBL/GenBank/DDBJ whole genome shotgun (WGS) entry which is preliminary data.</text>
</comment>
<evidence type="ECO:0000259" key="5">
    <source>
        <dbReference type="PROSITE" id="PS51007"/>
    </source>
</evidence>
<dbReference type="GO" id="GO:0020037">
    <property type="term" value="F:heme binding"/>
    <property type="evidence" value="ECO:0007669"/>
    <property type="project" value="InterPro"/>
</dbReference>
<gene>
    <name evidence="6" type="ORF">AHMF7605_12420</name>
</gene>
<dbReference type="GO" id="GO:0046872">
    <property type="term" value="F:metal ion binding"/>
    <property type="evidence" value="ECO:0007669"/>
    <property type="project" value="UniProtKB-KW"/>
</dbReference>
<evidence type="ECO:0000256" key="3">
    <source>
        <dbReference type="ARBA" id="ARBA00023004"/>
    </source>
</evidence>
<sequence>MKNLKILKNSGFNWLLTGLILLGAACTRSPTANKSSATAVVPSTQVTKADSENWPTSFGFGKPATAQEIALLDIDVRPDGKGLPGGSGTVLAGKAVYAVKCAACHGKTGVEGPNNRLVSVVETDAAGTENNKEKTIGNYWPYATTLFDYIRRAMPFNAPGSLTNEEVYALTAFLLNANKIIPAEAFMNAETLPKVVMPAQKLFVPDDRKGGPEVR</sequence>
<dbReference type="Proteomes" id="UP000240357">
    <property type="component" value="Unassembled WGS sequence"/>
</dbReference>
<keyword evidence="7" id="KW-1185">Reference proteome</keyword>
<dbReference type="PANTHER" id="PTHR35008">
    <property type="entry name" value="BLL4482 PROTEIN-RELATED"/>
    <property type="match status" value="1"/>
</dbReference>
<dbReference type="OrthoDB" id="9811395at2"/>
<evidence type="ECO:0000256" key="1">
    <source>
        <dbReference type="ARBA" id="ARBA00022617"/>
    </source>
</evidence>